<dbReference type="EMBL" id="JBHLWO010000002">
    <property type="protein sequence ID" value="MFC0318731.1"/>
    <property type="molecule type" value="Genomic_DNA"/>
</dbReference>
<dbReference type="InterPro" id="IPR027469">
    <property type="entry name" value="Cation_efflux_TMD_sf"/>
</dbReference>
<comment type="subcellular location">
    <subcellularLocation>
        <location evidence="1">Membrane</location>
        <topology evidence="1">Multi-pass membrane protein</topology>
    </subcellularLocation>
</comment>
<dbReference type="SUPFAM" id="SSF161111">
    <property type="entry name" value="Cation efflux protein transmembrane domain-like"/>
    <property type="match status" value="1"/>
</dbReference>
<dbReference type="PANTHER" id="PTHR11562">
    <property type="entry name" value="CATION EFFLUX PROTEIN/ ZINC TRANSPORTER"/>
    <property type="match status" value="1"/>
</dbReference>
<evidence type="ECO:0000256" key="8">
    <source>
        <dbReference type="ARBA" id="ARBA00023136"/>
    </source>
</evidence>
<protein>
    <submittedName>
        <fullName evidence="12">Cation diffusion facilitator family transporter</fullName>
    </submittedName>
</protein>
<dbReference type="PANTHER" id="PTHR11562:SF17">
    <property type="entry name" value="RE54080P-RELATED"/>
    <property type="match status" value="1"/>
</dbReference>
<organism evidence="12 13">
    <name type="scientific">Olivibacter oleidegradans</name>
    <dbReference type="NCBI Taxonomy" id="760123"/>
    <lineage>
        <taxon>Bacteria</taxon>
        <taxon>Pseudomonadati</taxon>
        <taxon>Bacteroidota</taxon>
        <taxon>Sphingobacteriia</taxon>
        <taxon>Sphingobacteriales</taxon>
        <taxon>Sphingobacteriaceae</taxon>
        <taxon>Olivibacter</taxon>
    </lineage>
</organism>
<proteinExistence type="inferred from homology"/>
<feature type="transmembrane region" description="Helical" evidence="9">
    <location>
        <begin position="47"/>
        <end position="64"/>
    </location>
</feature>
<keyword evidence="5" id="KW-0864">Zinc transport</keyword>
<comment type="similarity">
    <text evidence="2">Belongs to the cation diffusion facilitator (CDF) transporter (TC 2.A.4) family. SLC30A subfamily.</text>
</comment>
<name>A0ABV6HJ46_9SPHI</name>
<evidence type="ECO:0000256" key="3">
    <source>
        <dbReference type="ARBA" id="ARBA00022448"/>
    </source>
</evidence>
<dbReference type="Pfam" id="PF01545">
    <property type="entry name" value="Cation_efflux"/>
    <property type="match status" value="1"/>
</dbReference>
<dbReference type="InterPro" id="IPR058533">
    <property type="entry name" value="Cation_efflux_TM"/>
</dbReference>
<accession>A0ABV6HJ46</accession>
<keyword evidence="4 9" id="KW-0812">Transmembrane</keyword>
<evidence type="ECO:0000256" key="6">
    <source>
        <dbReference type="ARBA" id="ARBA00022989"/>
    </source>
</evidence>
<keyword evidence="13" id="KW-1185">Reference proteome</keyword>
<dbReference type="InterPro" id="IPR036837">
    <property type="entry name" value="Cation_efflux_CTD_sf"/>
</dbReference>
<dbReference type="InterPro" id="IPR027470">
    <property type="entry name" value="Cation_efflux_CTD"/>
</dbReference>
<dbReference type="Proteomes" id="UP001589774">
    <property type="component" value="Unassembled WGS sequence"/>
</dbReference>
<keyword evidence="7" id="KW-0406">Ion transport</keyword>
<sequence>METVSTAFKHKRKLKVVLAFTCSYLIAEVVGGIWTGSLALLADAGHMLTDVGGLALALFAINMASRPPSAEKTYGYYRVEILAALTNALVLIGISVYVLYEAYLRFLDPPEVQSKGMLIVAAIGLVVNILGMLILRGASKGSLNMKGAYFEVLSDMLTSIGVIVAGIIMLTTGWYYADPLISAGIGLLILPRTWILLKDSVSVLLEATPKDVNVEALKSAILGLEKVKGVYDLHVWSLTSGINAMSVHIIVSGDSEYDELLNTITEYIKSNFTITHTTLQLEYSDKLEPHAGW</sequence>
<dbReference type="InterPro" id="IPR002524">
    <property type="entry name" value="Cation_efflux"/>
</dbReference>
<comment type="caution">
    <text evidence="12">The sequence shown here is derived from an EMBL/GenBank/DDBJ whole genome shotgun (WGS) entry which is preliminary data.</text>
</comment>
<feature type="domain" description="Cation efflux protein transmembrane" evidence="10">
    <location>
        <begin position="15"/>
        <end position="205"/>
    </location>
</feature>
<dbReference type="Pfam" id="PF16916">
    <property type="entry name" value="ZT_dimer"/>
    <property type="match status" value="1"/>
</dbReference>
<feature type="transmembrane region" description="Helical" evidence="9">
    <location>
        <begin position="116"/>
        <end position="135"/>
    </location>
</feature>
<keyword evidence="8 9" id="KW-0472">Membrane</keyword>
<reference evidence="12 13" key="1">
    <citation type="submission" date="2024-09" db="EMBL/GenBank/DDBJ databases">
        <authorList>
            <person name="Sun Q."/>
            <person name="Mori K."/>
        </authorList>
    </citation>
    <scope>NUCLEOTIDE SEQUENCE [LARGE SCALE GENOMIC DNA]</scope>
    <source>
        <strain evidence="12 13">CCM 7765</strain>
    </source>
</reference>
<evidence type="ECO:0000259" key="10">
    <source>
        <dbReference type="Pfam" id="PF01545"/>
    </source>
</evidence>
<keyword evidence="3" id="KW-0813">Transport</keyword>
<evidence type="ECO:0000313" key="12">
    <source>
        <dbReference type="EMBL" id="MFC0318731.1"/>
    </source>
</evidence>
<evidence type="ECO:0000256" key="7">
    <source>
        <dbReference type="ARBA" id="ARBA00023065"/>
    </source>
</evidence>
<feature type="transmembrane region" description="Helical" evidence="9">
    <location>
        <begin position="16"/>
        <end position="41"/>
    </location>
</feature>
<feature type="transmembrane region" description="Helical" evidence="9">
    <location>
        <begin position="156"/>
        <end position="174"/>
    </location>
</feature>
<evidence type="ECO:0000256" key="5">
    <source>
        <dbReference type="ARBA" id="ARBA00022906"/>
    </source>
</evidence>
<dbReference type="SUPFAM" id="SSF160240">
    <property type="entry name" value="Cation efflux protein cytoplasmic domain-like"/>
    <property type="match status" value="1"/>
</dbReference>
<evidence type="ECO:0000256" key="1">
    <source>
        <dbReference type="ARBA" id="ARBA00004141"/>
    </source>
</evidence>
<feature type="transmembrane region" description="Helical" evidence="9">
    <location>
        <begin position="76"/>
        <end position="100"/>
    </location>
</feature>
<evidence type="ECO:0000259" key="11">
    <source>
        <dbReference type="Pfam" id="PF16916"/>
    </source>
</evidence>
<dbReference type="RefSeq" id="WP_130857281.1">
    <property type="nucleotide sequence ID" value="NZ_JBHLWO010000002.1"/>
</dbReference>
<evidence type="ECO:0000256" key="9">
    <source>
        <dbReference type="SAM" id="Phobius"/>
    </source>
</evidence>
<keyword evidence="5" id="KW-0862">Zinc</keyword>
<gene>
    <name evidence="12" type="ORF">ACFFI0_10440</name>
</gene>
<keyword evidence="6 9" id="KW-1133">Transmembrane helix</keyword>
<evidence type="ECO:0000256" key="4">
    <source>
        <dbReference type="ARBA" id="ARBA00022692"/>
    </source>
</evidence>
<dbReference type="Gene3D" id="1.20.1510.10">
    <property type="entry name" value="Cation efflux protein transmembrane domain"/>
    <property type="match status" value="1"/>
</dbReference>
<feature type="domain" description="Cation efflux protein cytoplasmic" evidence="11">
    <location>
        <begin position="209"/>
        <end position="282"/>
    </location>
</feature>
<evidence type="ECO:0000313" key="13">
    <source>
        <dbReference type="Proteomes" id="UP001589774"/>
    </source>
</evidence>
<evidence type="ECO:0000256" key="2">
    <source>
        <dbReference type="ARBA" id="ARBA00008873"/>
    </source>
</evidence>
<dbReference type="InterPro" id="IPR050681">
    <property type="entry name" value="CDF/SLC30A"/>
</dbReference>
<feature type="transmembrane region" description="Helical" evidence="9">
    <location>
        <begin position="180"/>
        <end position="197"/>
    </location>
</feature>
<dbReference type="NCBIfam" id="TIGR01297">
    <property type="entry name" value="CDF"/>
    <property type="match status" value="1"/>
</dbReference>